<evidence type="ECO:0000256" key="4">
    <source>
        <dbReference type="PROSITE-ProRule" id="PRU00335"/>
    </source>
</evidence>
<dbReference type="GO" id="GO:0045892">
    <property type="term" value="P:negative regulation of DNA-templated transcription"/>
    <property type="evidence" value="ECO:0007669"/>
    <property type="project" value="UniProtKB-ARBA"/>
</dbReference>
<dbReference type="Proteomes" id="UP000316968">
    <property type="component" value="Chromosome"/>
</dbReference>
<dbReference type="EMBL" id="CP041217">
    <property type="protein sequence ID" value="QDH20913.1"/>
    <property type="molecule type" value="Genomic_DNA"/>
</dbReference>
<evidence type="ECO:0000313" key="7">
    <source>
        <dbReference type="Proteomes" id="UP000316968"/>
    </source>
</evidence>
<dbReference type="AlphaFoldDB" id="A0A4Y6UT76"/>
<organism evidence="6 7">
    <name type="scientific">Saccharibacillus brassicae</name>
    <dbReference type="NCBI Taxonomy" id="2583377"/>
    <lineage>
        <taxon>Bacteria</taxon>
        <taxon>Bacillati</taxon>
        <taxon>Bacillota</taxon>
        <taxon>Bacilli</taxon>
        <taxon>Bacillales</taxon>
        <taxon>Paenibacillaceae</taxon>
        <taxon>Saccharibacillus</taxon>
    </lineage>
</organism>
<feature type="domain" description="HTH tetR-type" evidence="5">
    <location>
        <begin position="16"/>
        <end position="76"/>
    </location>
</feature>
<keyword evidence="1" id="KW-0805">Transcription regulation</keyword>
<evidence type="ECO:0000256" key="3">
    <source>
        <dbReference type="ARBA" id="ARBA00023163"/>
    </source>
</evidence>
<dbReference type="InterPro" id="IPR050624">
    <property type="entry name" value="HTH-type_Tx_Regulator"/>
</dbReference>
<evidence type="ECO:0000313" key="6">
    <source>
        <dbReference type="EMBL" id="QDH20913.1"/>
    </source>
</evidence>
<dbReference type="InterPro" id="IPR001647">
    <property type="entry name" value="HTH_TetR"/>
</dbReference>
<feature type="DNA-binding region" description="H-T-H motif" evidence="4">
    <location>
        <begin position="39"/>
        <end position="58"/>
    </location>
</feature>
<evidence type="ECO:0000259" key="5">
    <source>
        <dbReference type="PROSITE" id="PS50977"/>
    </source>
</evidence>
<keyword evidence="7" id="KW-1185">Reference proteome</keyword>
<dbReference type="KEGG" id="saca:FFV09_08655"/>
<dbReference type="FunFam" id="1.10.10.60:FF:000141">
    <property type="entry name" value="TetR family transcriptional regulator"/>
    <property type="match status" value="1"/>
</dbReference>
<name>A0A4Y6UT76_SACBS</name>
<reference evidence="6 7" key="1">
    <citation type="submission" date="2019-06" db="EMBL/GenBank/DDBJ databases">
        <title>Saccharibacillus brassicae sp. nov., an endophytic bacterium isolated from Chinese cabbage seeds (Brassica pekinensis).</title>
        <authorList>
            <person name="Jiang L."/>
            <person name="Lee J."/>
            <person name="Kim S.W."/>
        </authorList>
    </citation>
    <scope>NUCLEOTIDE SEQUENCE [LARGE SCALE GENOMIC DNA]</scope>
    <source>
        <strain evidence="7">KCTC 43072 / ATSA2</strain>
    </source>
</reference>
<dbReference type="InterPro" id="IPR009057">
    <property type="entry name" value="Homeodomain-like_sf"/>
</dbReference>
<keyword evidence="3" id="KW-0804">Transcription</keyword>
<keyword evidence="2 4" id="KW-0238">DNA-binding</keyword>
<dbReference type="PRINTS" id="PR00455">
    <property type="entry name" value="HTHTETR"/>
</dbReference>
<protein>
    <submittedName>
        <fullName evidence="6">TetR/AcrR family transcriptional regulator</fullName>
    </submittedName>
</protein>
<dbReference type="Gene3D" id="1.10.357.10">
    <property type="entry name" value="Tetracycline Repressor, domain 2"/>
    <property type="match status" value="1"/>
</dbReference>
<dbReference type="OrthoDB" id="9812993at2"/>
<proteinExistence type="predicted"/>
<evidence type="ECO:0000256" key="1">
    <source>
        <dbReference type="ARBA" id="ARBA00023015"/>
    </source>
</evidence>
<dbReference type="Pfam" id="PF00440">
    <property type="entry name" value="TetR_N"/>
    <property type="match status" value="1"/>
</dbReference>
<accession>A0A4Y6UT76</accession>
<dbReference type="PROSITE" id="PS50977">
    <property type="entry name" value="HTH_TETR_2"/>
    <property type="match status" value="1"/>
</dbReference>
<evidence type="ECO:0000256" key="2">
    <source>
        <dbReference type="ARBA" id="ARBA00023125"/>
    </source>
</evidence>
<dbReference type="SUPFAM" id="SSF46689">
    <property type="entry name" value="Homeodomain-like"/>
    <property type="match status" value="1"/>
</dbReference>
<dbReference type="GO" id="GO:0003677">
    <property type="term" value="F:DNA binding"/>
    <property type="evidence" value="ECO:0007669"/>
    <property type="project" value="UniProtKB-UniRule"/>
</dbReference>
<dbReference type="PANTHER" id="PTHR43479">
    <property type="entry name" value="ACREF/ENVCD OPERON REPRESSOR-RELATED"/>
    <property type="match status" value="1"/>
</dbReference>
<sequence length="325" mass="36697">MVKKERGFRLLIDKSAERRQTIFTVALGLFSERGIQETSMQDIAERCGFSKGTLYQHFRSKEELIGAIHQYALGTLHEKLELAASANLPAREAFYAQIEVLLHSLIEFKAFMMMQIREREFSGIGEERTDGRGDPACGPAGHHPILSSAFVQIRRSLIGIYGPEIDPYSGDFAIVVGGLVFSYLQLTDWGMPEIPIPQALRHLELMLDATAERVLDRKPEPLIAPALWTTWVEDAPEDPSASKRPFILMRQMRDTLAWSPIGRSEREDALETLDVLEEELSAEAPRRSVVRGMLGNLKDVHVLHGALEQLSPLVLYRLDELHSRR</sequence>
<dbReference type="PANTHER" id="PTHR43479:SF22">
    <property type="entry name" value="TRANSCRIPTIONAL REGULATOR, TETR FAMILY"/>
    <property type="match status" value="1"/>
</dbReference>
<gene>
    <name evidence="6" type="ORF">FFV09_08655</name>
</gene>